<feature type="compositionally biased region" description="Low complexity" evidence="7">
    <location>
        <begin position="1622"/>
        <end position="1654"/>
    </location>
</feature>
<accession>A0A4T0EGD3</accession>
<feature type="transmembrane region" description="Helical" evidence="8">
    <location>
        <begin position="2009"/>
        <end position="2029"/>
    </location>
</feature>
<keyword evidence="8" id="KW-0472">Membrane</keyword>
<dbReference type="FunFam" id="3.40.50.2000:FF:000052">
    <property type="entry name" value="Alpha-1,3-glucan synthase Ags2"/>
    <property type="match status" value="1"/>
</dbReference>
<dbReference type="Pfam" id="PF26127">
    <property type="entry name" value="12TM_Mok13"/>
    <property type="match status" value="1"/>
</dbReference>
<dbReference type="GO" id="GO:0009277">
    <property type="term" value="C:fungal-type cell wall"/>
    <property type="evidence" value="ECO:0007669"/>
    <property type="project" value="TreeGrafter"/>
</dbReference>
<feature type="transmembrane region" description="Helical" evidence="8">
    <location>
        <begin position="2239"/>
        <end position="2259"/>
    </location>
</feature>
<comment type="catalytic activity">
    <reaction evidence="6">
        <text>[(1-&gt;3)-alpha-D-glucosyl](n) + UDP-alpha-D-glucose = [(1-&gt;3)-alpha-D-glucosyl](n+1) + UDP + H(+)</text>
        <dbReference type="Rhea" id="RHEA:19749"/>
        <dbReference type="Rhea" id="RHEA-COMP:11150"/>
        <dbReference type="Rhea" id="RHEA-COMP:11151"/>
        <dbReference type="ChEBI" id="CHEBI:15378"/>
        <dbReference type="ChEBI" id="CHEBI:28100"/>
        <dbReference type="ChEBI" id="CHEBI:58223"/>
        <dbReference type="ChEBI" id="CHEBI:58885"/>
        <dbReference type="EC" id="2.4.1.183"/>
    </reaction>
</comment>
<keyword evidence="8" id="KW-0812">Transmembrane</keyword>
<feature type="transmembrane region" description="Helical" evidence="8">
    <location>
        <begin position="1948"/>
        <end position="1967"/>
    </location>
</feature>
<name>A0A4T0EGD3_AURPU</name>
<feature type="transmembrane region" description="Helical" evidence="8">
    <location>
        <begin position="1031"/>
        <end position="1052"/>
    </location>
</feature>
<dbReference type="InterPro" id="IPR058658">
    <property type="entry name" value="Mok11-13/Ags1-like_Ig_2"/>
</dbReference>
<feature type="region of interest" description="Disordered" evidence="7">
    <location>
        <begin position="1746"/>
        <end position="1771"/>
    </location>
</feature>
<dbReference type="Pfam" id="PF00128">
    <property type="entry name" value="Alpha-amylase"/>
    <property type="match status" value="1"/>
</dbReference>
<dbReference type="InterPro" id="IPR006047">
    <property type="entry name" value="GH13_cat_dom"/>
</dbReference>
<dbReference type="PANTHER" id="PTHR47182">
    <property type="entry name" value="CELL WALL ALPHA-1,3-GLUCAN SYNTHASE AGS1-RELATED"/>
    <property type="match status" value="1"/>
</dbReference>
<keyword evidence="5" id="KW-0961">Cell wall biogenesis/degradation</keyword>
<proteinExistence type="inferred from homology"/>
<feature type="transmembrane region" description="Helical" evidence="8">
    <location>
        <begin position="2081"/>
        <end position="2110"/>
    </location>
</feature>
<protein>
    <recommendedName>
        <fullName evidence="2">alpha-1,3-glucan synthase</fullName>
        <ecNumber evidence="2">2.4.1.183</ecNumber>
    </recommendedName>
</protein>
<dbReference type="GO" id="GO:0047657">
    <property type="term" value="F:alpha-1,3-glucan synthase activity"/>
    <property type="evidence" value="ECO:0007669"/>
    <property type="project" value="UniProtKB-EC"/>
</dbReference>
<dbReference type="InterPro" id="IPR058656">
    <property type="entry name" value="Mok11-13/Ags1-like_GH"/>
</dbReference>
<feature type="transmembrane region" description="Helical" evidence="8">
    <location>
        <begin position="2162"/>
        <end position="2186"/>
    </location>
</feature>
<dbReference type="Proteomes" id="UP000304947">
    <property type="component" value="Unassembled WGS sequence"/>
</dbReference>
<feature type="region of interest" description="Disordered" evidence="7">
    <location>
        <begin position="1864"/>
        <end position="1883"/>
    </location>
</feature>
<keyword evidence="3" id="KW-0328">Glycosyltransferase</keyword>
<dbReference type="GO" id="GO:0070600">
    <property type="term" value="P:fungal-type cell wall (1-&gt;3)-alpha-glucan biosynthetic process"/>
    <property type="evidence" value="ECO:0007669"/>
    <property type="project" value="TreeGrafter"/>
</dbReference>
<dbReference type="InterPro" id="IPR058654">
    <property type="entry name" value="Mok11-14/Ags1-like_TM"/>
</dbReference>
<dbReference type="Pfam" id="PF26114">
    <property type="entry name" value="Ig_2_Mok13"/>
    <property type="match status" value="1"/>
</dbReference>
<gene>
    <name evidence="10" type="ORF">D6C83_00781</name>
</gene>
<feature type="transmembrane region" description="Helical" evidence="8">
    <location>
        <begin position="2195"/>
        <end position="2214"/>
    </location>
</feature>
<dbReference type="InterPro" id="IPR001296">
    <property type="entry name" value="Glyco_trans_1"/>
</dbReference>
<evidence type="ECO:0000256" key="7">
    <source>
        <dbReference type="SAM" id="MobiDB-lite"/>
    </source>
</evidence>
<feature type="region of interest" description="Disordered" evidence="7">
    <location>
        <begin position="1590"/>
        <end position="1719"/>
    </location>
</feature>
<comment type="caution">
    <text evidence="10">The sequence shown here is derived from an EMBL/GenBank/DDBJ whole genome shotgun (WGS) entry which is preliminary data.</text>
</comment>
<reference evidence="10 11" key="1">
    <citation type="submission" date="2018-10" db="EMBL/GenBank/DDBJ databases">
        <title>Fifty Aureobasidium pullulans genomes reveal a recombining polyextremotolerant generalist.</title>
        <authorList>
            <person name="Gostincar C."/>
            <person name="Turk M."/>
            <person name="Zajc J."/>
            <person name="Gunde-Cimerman N."/>
        </authorList>
    </citation>
    <scope>NUCLEOTIDE SEQUENCE [LARGE SCALE GENOMIC DNA]</scope>
    <source>
        <strain evidence="10 11">EXF-3380</strain>
    </source>
</reference>
<feature type="transmembrane region" description="Helical" evidence="8">
    <location>
        <begin position="2398"/>
        <end position="2417"/>
    </location>
</feature>
<sequence>MDRNGTAWEHDIYGTQLRHGGDTEGVRGSLDYLQGMGVRGNRRRAPLAKIANLTFYLGIYLAGSIFYNFPWMSDTYSPLDHTYLDAHFGTIAQWRELINDIHSRGMYVLLDNTMATMSDVIAFEGYYNSSAPWSFKEHKAVWKSGERYQDWEVKNEWHDECPYEYPRFWDQGGALIQDENTTKMIGCMDSEFDQYGDVGAFGQYPEWQKQLSKFNGVQDRLRDWRPSVQTKLQHFMCMMLKALDFDGFRIDKAMQVTVDGQGNFSHAMRECAASIGKYNFFIPGEIVNGNANGAIYIGRGKEPSMQVDNLTEAATTNSTYIREDGYQALDAGAFHYTIYRGLMRFLGLDGNLLAASDAPVNFIDAWHVMVQTNDFVNANNGKFDPRHMYGVSNQDVLRWPGLINGTQRQVLGSFVNTLVVPGISMISWGEEQLFYVLDNTAANYIYGRQSMSSAQAWQMHGCYKVGDENLSNFPVNSSLVGCQDDAVSLDHRDPTHPMYNYLKMGHEMRRRYPVLNDGFDVRQLSNQTFHYYLNGSFGEPTETGIWSIYRGELEGAQDLSDAGGYGNQPVWLLMSNYNGSRNYTFDCSSTNGQAIISPYDAGTTVKNLYYPFDERTLEPSKQKLHLNGSTEYNGCLPWLNMTMYGFAAFVPKDVWEAPSPSLTKMILNDTFIGHDSRIMVSDEDKETLTLELRFSGEMDCDSVRRSINITSTTGDGSVAVIDTDSVDCLTTELLDEPLFYGARPSIWRYRTNITNVANGIHTISVNNATSASQDTFTGSKDNLMFRVGQIDNPMVFPFKANYSSTLLFSSNGKTKRASESSGTAEDAFYVQHKAPGADKWRYSLTWGAEWSDWMDYQGGNSTLDKQTWAGTKRQKWSGDHVKVQYWSKASGSSDHIQEGDVFGSTEHVRRFPHFFVHGSFNEYGYDSGLDNKMKLVGNSTWEYDFMTEWPSQFQLNVWGMTEDGEPDVSAAFGDIDNDTVLDRIGPTSLEMSVVNITDHGPESPFLAWRIHFNDASFRYILLPVGNRWRQLALFILLAVIPPVTALLGIYFYKKAFYAVKHNLIGLSDPKSLIPIAIRNKFSKGEVLDEKAVAVSSSSESVGADVVMDNGGLVTAGAMVKRRTVLIGTMEIGGLGVMAQLMGKNLQHQDLIWVVPCVGGIDYPVDTPGEPVDVTILGKVYEVQVQYHKLENITYMLLDAPVFRKQSAKEPYPARMDDLDSAIYYSAWNQCIAEACRRFPIDLYHINDYHGTIAPLYLLPQTIPVCLSLHNAEFQGLWPMRNAKERAEVCSVYNLSESVVAKYVQFGEIFNLLHAGASLLRLHQKGFGAVGVSKKYGKRSWARYPIFWGLNSIGALPNPDPSDVAEWDKKLADPNDAVIDEVYESSRAGLRRQAQEWAGLDVKPDADLFVFVGRWSMQKGIDLIADVFPAILEKNPNVQLLCVGPCIDLYGKFAALKLDVMMKKYPGRVYSKPEFTALPPFIFSGAEFALIPSRDEPFGLVAVEFGRKGALGVGSRVGGLGQMPGWWYTIESQTTKHQMHQFKMAIDGALKSKYETRALMRARSAKQRFPVAQWKEDLEILQSKSIKIHDKRMEKKQRNGGMSVATTPWGSGYNTPNMPGWMTPSGWTTPGAGTPWGRGTPNPSRPNTRPSSPTREGNTAESSPTNSRNNSLSLGTRAGPGHAQTRARSFSGSRPTLSRRNSTEPTQGRNRLSRIEDEEVNITTEEAQHAREQAQEEARSGYPFLNQDPFGANSPYTFSPAGTPGIASPSASSPFLPFPPSLGRSANAESTLTVDKVIEQKEDKTPQDLLPFFTDSTGLYYRTFERKLEDLSGKTSESALCIEDYLEKSEKQWFNRMHDVKMAKETPAATRANSPTGAYNTTNMDPEKETSDQFLLPQNYQAPTGVRRLMMYKVGDWPIYSFFLALGQIIAANSYQITLLTGEIGETASKLYVVACIYLGASLVWWFVFRRFALIYTIALPWFFYGFAFFLLGMAPYAATNSGRGWVQNVATGFYSFASAAGSFFFAQNFGSTGSAPVKTWGFRACMIQGTQQLYIVGLWYWGDKLSALSDSGKGASTLVTYGSTMTAIGVPIAVFLWAIGILLWLGLPAFYRQAPGAVPSFYTAVMRRKIIVWFFVAVFVQNYFLASIYGRNWKYLWSSKHAPGWSIFLLIVLFFVIIWAFALWWFSHLSTTHSWFIPIFAIGLGAPRWCQILWSCSNIGMYLPWAGSPVASALLGRGLWLWLGVLDSVQGIGFGMILLQTLTRYHITFTLVAAQVIGSVATILSRATAPDATGPGDSTGRADSQAQTSGSAYSFNSASVSVSSPSSAKSSFLSLDPCFATIYRYAVRYSLTGLTAQFEKTILWLGAAWVGALNNYTFDRIPIQRLTPHDIKAQPGAIPALISIVLIIFFIALGQAYAFRVEGRMPRYLVVYGLFVGGILLLVAVPGMSLRIHHYILAILLLPGTSFQNRPSLLYQGLLCGLFINGIARWGFDSILQTPGELLSDAPQNSMLPPVLPPVVGANNITFTLGPVPPEHPKKNTPNYDGISVLVNDVERFRGYADYDAEGLWTPEGTRQWTWERHDEELPEYFRFAYMSGNGVGDYTKAGSWLTNNTWIPMKSGPS</sequence>
<dbReference type="InterPro" id="IPR058655">
    <property type="entry name" value="Mok11-14/Ags1-like"/>
</dbReference>
<feature type="domain" description="Glycosyl hydrolase family 13 catalytic" evidence="9">
    <location>
        <begin position="11"/>
        <end position="455"/>
    </location>
</feature>
<evidence type="ECO:0000256" key="1">
    <source>
        <dbReference type="ARBA" id="ARBA00006122"/>
    </source>
</evidence>
<evidence type="ECO:0000256" key="3">
    <source>
        <dbReference type="ARBA" id="ARBA00022676"/>
    </source>
</evidence>
<dbReference type="EMBL" id="QZBU01000111">
    <property type="protein sequence ID" value="TIA72956.1"/>
    <property type="molecule type" value="Genomic_DNA"/>
</dbReference>
<dbReference type="Pfam" id="PF26108">
    <property type="entry name" value="GH_Mok13"/>
    <property type="match status" value="1"/>
</dbReference>
<dbReference type="InterPro" id="IPR058657">
    <property type="entry name" value="Mok11-13/Ags1-like_Ig"/>
</dbReference>
<dbReference type="SUPFAM" id="SSF53756">
    <property type="entry name" value="UDP-Glycosyltransferase/glycogen phosphorylase"/>
    <property type="match status" value="1"/>
</dbReference>
<dbReference type="SMART" id="SM00642">
    <property type="entry name" value="Aamy"/>
    <property type="match status" value="1"/>
</dbReference>
<dbReference type="InterPro" id="IPR013534">
    <property type="entry name" value="Starch_synth_cat_dom"/>
</dbReference>
<dbReference type="Pfam" id="PF26122">
    <property type="entry name" value="CBM_Mok13"/>
    <property type="match status" value="1"/>
</dbReference>
<evidence type="ECO:0000256" key="4">
    <source>
        <dbReference type="ARBA" id="ARBA00022679"/>
    </source>
</evidence>
<feature type="transmembrane region" description="Helical" evidence="8">
    <location>
        <begin position="1916"/>
        <end position="1936"/>
    </location>
</feature>
<dbReference type="Pfam" id="PF08323">
    <property type="entry name" value="Glyco_transf_5"/>
    <property type="match status" value="1"/>
</dbReference>
<feature type="compositionally biased region" description="Polar residues" evidence="7">
    <location>
        <begin position="1603"/>
        <end position="1616"/>
    </location>
</feature>
<evidence type="ECO:0000313" key="10">
    <source>
        <dbReference type="EMBL" id="TIA72956.1"/>
    </source>
</evidence>
<evidence type="ECO:0000256" key="6">
    <source>
        <dbReference type="ARBA" id="ARBA00048960"/>
    </source>
</evidence>
<dbReference type="SUPFAM" id="SSF51445">
    <property type="entry name" value="(Trans)glycosidases"/>
    <property type="match status" value="1"/>
</dbReference>
<dbReference type="Pfam" id="PF00534">
    <property type="entry name" value="Glycos_transf_1"/>
    <property type="match status" value="1"/>
</dbReference>
<feature type="transmembrane region" description="Helical" evidence="8">
    <location>
        <begin position="2429"/>
        <end position="2453"/>
    </location>
</feature>
<organism evidence="10 11">
    <name type="scientific">Aureobasidium pullulans</name>
    <name type="common">Black yeast</name>
    <name type="synonym">Pullularia pullulans</name>
    <dbReference type="NCBI Taxonomy" id="5580"/>
    <lineage>
        <taxon>Eukaryota</taxon>
        <taxon>Fungi</taxon>
        <taxon>Dikarya</taxon>
        <taxon>Ascomycota</taxon>
        <taxon>Pezizomycotina</taxon>
        <taxon>Dothideomycetes</taxon>
        <taxon>Dothideomycetidae</taxon>
        <taxon>Dothideales</taxon>
        <taxon>Saccotheciaceae</taxon>
        <taxon>Aureobasidium</taxon>
    </lineage>
</organism>
<dbReference type="EC" id="2.4.1.183" evidence="2"/>
<dbReference type="InterPro" id="IPR058659">
    <property type="entry name" value="Mok11-13/Ags1-like_CBM"/>
</dbReference>
<feature type="transmembrane region" description="Helical" evidence="8">
    <location>
        <begin position="2130"/>
        <end position="2150"/>
    </location>
</feature>
<evidence type="ECO:0000256" key="2">
    <source>
        <dbReference type="ARBA" id="ARBA00012688"/>
    </source>
</evidence>
<evidence type="ECO:0000256" key="8">
    <source>
        <dbReference type="SAM" id="Phobius"/>
    </source>
</evidence>
<dbReference type="Gene3D" id="3.40.50.2000">
    <property type="entry name" value="Glycogen Phosphorylase B"/>
    <property type="match status" value="2"/>
</dbReference>
<feature type="compositionally biased region" description="Polar residues" evidence="7">
    <location>
        <begin position="1655"/>
        <end position="1673"/>
    </location>
</feature>
<feature type="compositionally biased region" description="Polar residues" evidence="7">
    <location>
        <begin position="1870"/>
        <end position="1883"/>
    </location>
</feature>
<feature type="compositionally biased region" description="Polar residues" evidence="7">
    <location>
        <begin position="1685"/>
        <end position="1709"/>
    </location>
</feature>
<evidence type="ECO:0000313" key="11">
    <source>
        <dbReference type="Proteomes" id="UP000304947"/>
    </source>
</evidence>
<dbReference type="Gene3D" id="3.20.20.80">
    <property type="entry name" value="Glycosidases"/>
    <property type="match status" value="1"/>
</dbReference>
<feature type="transmembrane region" description="Helical" evidence="8">
    <location>
        <begin position="50"/>
        <end position="69"/>
    </location>
</feature>
<dbReference type="InterPro" id="IPR017853">
    <property type="entry name" value="GH"/>
</dbReference>
<keyword evidence="8" id="KW-1133">Transmembrane helix</keyword>
<evidence type="ECO:0000256" key="5">
    <source>
        <dbReference type="ARBA" id="ARBA00023316"/>
    </source>
</evidence>
<feature type="transmembrane region" description="Helical" evidence="8">
    <location>
        <begin position="1974"/>
        <end position="1997"/>
    </location>
</feature>
<dbReference type="Pfam" id="PF26111">
    <property type="entry name" value="Ig_Mok13"/>
    <property type="match status" value="1"/>
</dbReference>
<keyword evidence="4" id="KW-0808">Transferase</keyword>
<dbReference type="PANTHER" id="PTHR47182:SF2">
    <property type="entry name" value="CELL WALL ALPHA-1,3-GLUCAN SYNTHASE AGS1"/>
    <property type="match status" value="1"/>
</dbReference>
<comment type="similarity">
    <text evidence="1">Belongs to the glycosyltransferase group 1 family.</text>
</comment>
<evidence type="ECO:0000259" key="9">
    <source>
        <dbReference type="SMART" id="SM00642"/>
    </source>
</evidence>